<dbReference type="GO" id="GO:0016740">
    <property type="term" value="F:transferase activity"/>
    <property type="evidence" value="ECO:0007669"/>
    <property type="project" value="UniProtKB-KW"/>
</dbReference>
<dbReference type="Proteomes" id="UP000263489">
    <property type="component" value="Unassembled WGS sequence"/>
</dbReference>
<name>A0A352IT75_9GAMM</name>
<feature type="non-terminal residue" evidence="1">
    <location>
        <position position="56"/>
    </location>
</feature>
<comment type="caution">
    <text evidence="1">The sequence shown here is derived from an EMBL/GenBank/DDBJ whole genome shotgun (WGS) entry which is preliminary data.</text>
</comment>
<gene>
    <name evidence="1" type="ORF">DC045_10130</name>
</gene>
<accession>A0A352IT75</accession>
<dbReference type="EMBL" id="DNNA01000158">
    <property type="protein sequence ID" value="HBC34658.1"/>
    <property type="molecule type" value="Genomic_DNA"/>
</dbReference>
<keyword evidence="1" id="KW-0808">Transferase</keyword>
<dbReference type="AlphaFoldDB" id="A0A352IT75"/>
<evidence type="ECO:0000313" key="2">
    <source>
        <dbReference type="Proteomes" id="UP000263489"/>
    </source>
</evidence>
<protein>
    <submittedName>
        <fullName evidence="1">Phospholipid carrier-dependent glycosyltransferase</fullName>
    </submittedName>
</protein>
<evidence type="ECO:0000313" key="1">
    <source>
        <dbReference type="EMBL" id="HBC34658.1"/>
    </source>
</evidence>
<sequence length="56" mass="6388">MTRNINTLLWLLFAVLAARLGLAAILPLADTTEPRYAEIARIMAHTGDWITPWFDY</sequence>
<organism evidence="1 2">
    <name type="scientific">Marinobacter adhaerens</name>
    <dbReference type="NCBI Taxonomy" id="1033846"/>
    <lineage>
        <taxon>Bacteria</taxon>
        <taxon>Pseudomonadati</taxon>
        <taxon>Pseudomonadota</taxon>
        <taxon>Gammaproteobacteria</taxon>
        <taxon>Pseudomonadales</taxon>
        <taxon>Marinobacteraceae</taxon>
        <taxon>Marinobacter</taxon>
    </lineage>
</organism>
<reference evidence="1 2" key="1">
    <citation type="journal article" date="2018" name="Nat. Biotechnol.">
        <title>A standardized bacterial taxonomy based on genome phylogeny substantially revises the tree of life.</title>
        <authorList>
            <person name="Parks D.H."/>
            <person name="Chuvochina M."/>
            <person name="Waite D.W."/>
            <person name="Rinke C."/>
            <person name="Skarshewski A."/>
            <person name="Chaumeil P.A."/>
            <person name="Hugenholtz P."/>
        </authorList>
    </citation>
    <scope>NUCLEOTIDE SEQUENCE [LARGE SCALE GENOMIC DNA]</scope>
    <source>
        <strain evidence="1">UBA9380</strain>
    </source>
</reference>
<proteinExistence type="predicted"/>